<evidence type="ECO:0000313" key="3">
    <source>
        <dbReference type="EMBL" id="KAH9300851.1"/>
    </source>
</evidence>
<evidence type="ECO:0000256" key="1">
    <source>
        <dbReference type="SAM" id="MobiDB-lite"/>
    </source>
</evidence>
<protein>
    <recommendedName>
        <fullName evidence="2">NYN domain-containing protein</fullName>
    </recommendedName>
</protein>
<organism evidence="3 4">
    <name type="scientific">Taxus chinensis</name>
    <name type="common">Chinese yew</name>
    <name type="synonym">Taxus wallichiana var. chinensis</name>
    <dbReference type="NCBI Taxonomy" id="29808"/>
    <lineage>
        <taxon>Eukaryota</taxon>
        <taxon>Viridiplantae</taxon>
        <taxon>Streptophyta</taxon>
        <taxon>Embryophyta</taxon>
        <taxon>Tracheophyta</taxon>
        <taxon>Spermatophyta</taxon>
        <taxon>Pinopsida</taxon>
        <taxon>Pinidae</taxon>
        <taxon>Conifers II</taxon>
        <taxon>Cupressales</taxon>
        <taxon>Taxaceae</taxon>
        <taxon>Taxus</taxon>
    </lineage>
</organism>
<dbReference type="InterPro" id="IPR021139">
    <property type="entry name" value="NYN"/>
</dbReference>
<reference evidence="3 4" key="1">
    <citation type="journal article" date="2021" name="Nat. Plants">
        <title>The Taxus genome provides insights into paclitaxel biosynthesis.</title>
        <authorList>
            <person name="Xiong X."/>
            <person name="Gou J."/>
            <person name="Liao Q."/>
            <person name="Li Y."/>
            <person name="Zhou Q."/>
            <person name="Bi G."/>
            <person name="Li C."/>
            <person name="Du R."/>
            <person name="Wang X."/>
            <person name="Sun T."/>
            <person name="Guo L."/>
            <person name="Liang H."/>
            <person name="Lu P."/>
            <person name="Wu Y."/>
            <person name="Zhang Z."/>
            <person name="Ro D.K."/>
            <person name="Shang Y."/>
            <person name="Huang S."/>
            <person name="Yan J."/>
        </authorList>
    </citation>
    <scope>NUCLEOTIDE SEQUENCE [LARGE SCALE GENOMIC DNA]</scope>
    <source>
        <strain evidence="3">Ta-2019</strain>
    </source>
</reference>
<keyword evidence="4" id="KW-1185">Reference proteome</keyword>
<dbReference type="GO" id="GO:0005777">
    <property type="term" value="C:peroxisome"/>
    <property type="evidence" value="ECO:0007669"/>
    <property type="project" value="InterPro"/>
</dbReference>
<dbReference type="EMBL" id="JAHRHJ020000009">
    <property type="protein sequence ID" value="KAH9300851.1"/>
    <property type="molecule type" value="Genomic_DNA"/>
</dbReference>
<name>A0AA38FGW7_TAXCH</name>
<dbReference type="InterPro" id="IPR024768">
    <property type="entry name" value="Marf1"/>
</dbReference>
<proteinExistence type="predicted"/>
<comment type="caution">
    <text evidence="3">The sequence shown here is derived from an EMBL/GenBank/DDBJ whole genome shotgun (WGS) entry which is preliminary data.</text>
</comment>
<feature type="non-terminal residue" evidence="3">
    <location>
        <position position="426"/>
    </location>
</feature>
<gene>
    <name evidence="3" type="ORF">KI387_012434</name>
</gene>
<dbReference type="CDD" id="cd10910">
    <property type="entry name" value="PIN_limkain_b1_N_like"/>
    <property type="match status" value="1"/>
</dbReference>
<accession>A0AA38FGW7</accession>
<dbReference type="AlphaFoldDB" id="A0AA38FGW7"/>
<evidence type="ECO:0000313" key="4">
    <source>
        <dbReference type="Proteomes" id="UP000824469"/>
    </source>
</evidence>
<dbReference type="PANTHER" id="PTHR14379">
    <property type="entry name" value="LIMKAIN B LKAP"/>
    <property type="match status" value="1"/>
</dbReference>
<dbReference type="PANTHER" id="PTHR14379:SF3">
    <property type="entry name" value="MEIOSIS REGULATOR AND MRNA STABILITY FACTOR 1"/>
    <property type="match status" value="1"/>
</dbReference>
<sequence length="426" mass="47730">MAVLMKFISLAVKFDQIFPCFSFKRSHLQTVGLRFDGVSNTNHMLSICTGMKKASYSCSSQAKPEGPSLIDILMQNMAKPKSDRSSAVYDQVSVLWDVGNCGICPSSPPPSPSLVYQNVEKYLHNHGIREPITDIVVYGEADTIPQVHVILREIGIHYCPDSWIKNSVFTNILRGLWNNVAYPSTALIFLISANKDFARALFKLEERGYPSVAAQLNDKAEVLEWPETSTLSKTGLVQDTSEYEPTSENEKELNKNSEPTSCESKSSAVGELAIFWDLRRCPVPKGVPYDTVAANIKCFLTRNGIHDQITTFNVYGDASKLPKAFIKGCSKTGIDLIDEKDEDSVQKTMLVDMIVSATDHVGGYDPYKLLIITARKLRDFSPFLWCLQNHRRELLVAVPNLKRKCTVMKEADYAWKWPEMAMAGYT</sequence>
<dbReference type="Pfam" id="PF01936">
    <property type="entry name" value="NYN"/>
    <property type="match status" value="2"/>
</dbReference>
<feature type="domain" description="NYN" evidence="2">
    <location>
        <begin position="92"/>
        <end position="209"/>
    </location>
</feature>
<dbReference type="GO" id="GO:0010468">
    <property type="term" value="P:regulation of gene expression"/>
    <property type="evidence" value="ECO:0007669"/>
    <property type="project" value="InterPro"/>
</dbReference>
<dbReference type="Proteomes" id="UP000824469">
    <property type="component" value="Unassembled WGS sequence"/>
</dbReference>
<dbReference type="GO" id="GO:0004540">
    <property type="term" value="F:RNA nuclease activity"/>
    <property type="evidence" value="ECO:0007669"/>
    <property type="project" value="InterPro"/>
</dbReference>
<feature type="domain" description="NYN" evidence="2">
    <location>
        <begin position="272"/>
        <end position="413"/>
    </location>
</feature>
<feature type="region of interest" description="Disordered" evidence="1">
    <location>
        <begin position="236"/>
        <end position="262"/>
    </location>
</feature>
<evidence type="ECO:0000259" key="2">
    <source>
        <dbReference type="Pfam" id="PF01936"/>
    </source>
</evidence>